<feature type="transmembrane region" description="Helical" evidence="1">
    <location>
        <begin position="68"/>
        <end position="86"/>
    </location>
</feature>
<dbReference type="InterPro" id="IPR007560">
    <property type="entry name" value="Restrct_endonuc_IV_Mrr"/>
</dbReference>
<dbReference type="InterPro" id="IPR011335">
    <property type="entry name" value="Restrct_endonuc-II-like"/>
</dbReference>
<dbReference type="STRING" id="580332.Slit_2433"/>
<dbReference type="Gene3D" id="3.30.65.10">
    <property type="entry name" value="Bacterial Topoisomerase I, domain 1"/>
    <property type="match status" value="1"/>
</dbReference>
<feature type="domain" description="Restriction endonuclease type IV Mrr" evidence="3">
    <location>
        <begin position="107"/>
        <end position="217"/>
    </location>
</feature>
<dbReference type="eggNOG" id="COG1787">
    <property type="taxonomic scope" value="Bacteria"/>
</dbReference>
<dbReference type="InterPro" id="IPR052906">
    <property type="entry name" value="Type_IV_Methyl-Rstrct_Enzyme"/>
</dbReference>
<keyword evidence="4" id="KW-0378">Hydrolase</keyword>
<dbReference type="GO" id="GO:0003916">
    <property type="term" value="F:DNA topoisomerase activity"/>
    <property type="evidence" value="ECO:0007669"/>
    <property type="project" value="InterPro"/>
</dbReference>
<keyword evidence="1" id="KW-0472">Membrane</keyword>
<dbReference type="Pfam" id="PF01396">
    <property type="entry name" value="Zn_ribbon_Top1"/>
    <property type="match status" value="1"/>
</dbReference>
<feature type="domain" description="DNA topoisomerase type IA zn finger" evidence="2">
    <location>
        <begin position="241"/>
        <end position="278"/>
    </location>
</feature>
<dbReference type="KEGG" id="slt:Slit_2433"/>
<keyword evidence="1" id="KW-0812">Transmembrane</keyword>
<dbReference type="HOGENOM" id="CLU_050636_0_0_4"/>
<evidence type="ECO:0000313" key="5">
    <source>
        <dbReference type="Proteomes" id="UP000001625"/>
    </source>
</evidence>
<keyword evidence="4" id="KW-0255">Endonuclease</keyword>
<sequence>MARKRQQGTFEDLIDIAAMLPWWAGVFIALISYFVLHHYATAEIVQPTSVAQLGANVSSQLGKMLATFGQYLIPLASIIGAGVSAFGRHKRNALLAVVQKGSSVSILDDMSWQEFEMLVGEAFRRGGYTVTETGGGGADGGVDLVLHKDSEKFLVQCKQWKAFKVGVTTIRELYGVMAAGGATGGFVVTSGVFTQEAKAFAEGRNIDLIDGAELKEIIREVRPSTFPPEVTPHVTTAASAVQSCPNCGSPMVRRIAKQGANTGKAFWGCSNYPQCRGIVAID</sequence>
<accession>D5CMI6</accession>
<keyword evidence="4" id="KW-0540">Nuclease</keyword>
<name>D5CMI6_SIDLE</name>
<dbReference type="PANTHER" id="PTHR30015:SF7">
    <property type="entry name" value="TYPE IV METHYL-DIRECTED RESTRICTION ENZYME ECOKMRR"/>
    <property type="match status" value="1"/>
</dbReference>
<dbReference type="SUPFAM" id="SSF57783">
    <property type="entry name" value="Zinc beta-ribbon"/>
    <property type="match status" value="1"/>
</dbReference>
<evidence type="ECO:0000259" key="3">
    <source>
        <dbReference type="Pfam" id="PF04471"/>
    </source>
</evidence>
<dbReference type="GO" id="GO:0005694">
    <property type="term" value="C:chromosome"/>
    <property type="evidence" value="ECO:0007669"/>
    <property type="project" value="InterPro"/>
</dbReference>
<dbReference type="InterPro" id="IPR013498">
    <property type="entry name" value="Topo_IA_Znf"/>
</dbReference>
<dbReference type="SUPFAM" id="SSF52980">
    <property type="entry name" value="Restriction endonuclease-like"/>
    <property type="match status" value="1"/>
</dbReference>
<proteinExistence type="predicted"/>
<dbReference type="eggNOG" id="COG0551">
    <property type="taxonomic scope" value="Bacteria"/>
</dbReference>
<dbReference type="GO" id="GO:0009307">
    <property type="term" value="P:DNA restriction-modification system"/>
    <property type="evidence" value="ECO:0007669"/>
    <property type="project" value="InterPro"/>
</dbReference>
<feature type="transmembrane region" description="Helical" evidence="1">
    <location>
        <begin position="12"/>
        <end position="36"/>
    </location>
</feature>
<dbReference type="Pfam" id="PF04471">
    <property type="entry name" value="Mrr_cat"/>
    <property type="match status" value="1"/>
</dbReference>
<dbReference type="REBASE" id="25985">
    <property type="entry name" value="SliESMrr2P"/>
</dbReference>
<dbReference type="GO" id="GO:0006265">
    <property type="term" value="P:DNA topological change"/>
    <property type="evidence" value="ECO:0007669"/>
    <property type="project" value="InterPro"/>
</dbReference>
<dbReference type="OrthoDB" id="5782056at2"/>
<dbReference type="GO" id="GO:0003677">
    <property type="term" value="F:DNA binding"/>
    <property type="evidence" value="ECO:0007669"/>
    <property type="project" value="InterPro"/>
</dbReference>
<dbReference type="InterPro" id="IPR011856">
    <property type="entry name" value="tRNA_endonuc-like_dom_sf"/>
</dbReference>
<reference evidence="4 5" key="1">
    <citation type="submission" date="2010-03" db="EMBL/GenBank/DDBJ databases">
        <title>Complete sequence of Sideroxydans lithotrophicus ES-1.</title>
        <authorList>
            <consortium name="US DOE Joint Genome Institute"/>
            <person name="Lucas S."/>
            <person name="Copeland A."/>
            <person name="Lapidus A."/>
            <person name="Cheng J.-F."/>
            <person name="Bruce D."/>
            <person name="Goodwin L."/>
            <person name="Pitluck S."/>
            <person name="Munk A.C."/>
            <person name="Detter J.C."/>
            <person name="Han C."/>
            <person name="Tapia R."/>
            <person name="Larimer F."/>
            <person name="Land M."/>
            <person name="Hauser L."/>
            <person name="Kyrpides N."/>
            <person name="Ivanova N."/>
            <person name="Emerson D."/>
            <person name="Woyke T."/>
        </authorList>
    </citation>
    <scope>NUCLEOTIDE SEQUENCE [LARGE SCALE GENOMIC DNA]</scope>
    <source>
        <strain evidence="4 5">ES-1</strain>
    </source>
</reference>
<dbReference type="RefSeq" id="WP_013030556.1">
    <property type="nucleotide sequence ID" value="NC_013959.1"/>
</dbReference>
<dbReference type="EMBL" id="CP001965">
    <property type="protein sequence ID" value="ADE12658.1"/>
    <property type="molecule type" value="Genomic_DNA"/>
</dbReference>
<organism evidence="4 5">
    <name type="scientific">Sideroxydans lithotrophicus (strain ES-1)</name>
    <dbReference type="NCBI Taxonomy" id="580332"/>
    <lineage>
        <taxon>Bacteria</taxon>
        <taxon>Pseudomonadati</taxon>
        <taxon>Pseudomonadota</taxon>
        <taxon>Betaproteobacteria</taxon>
        <taxon>Nitrosomonadales</taxon>
        <taxon>Gallionellaceae</taxon>
        <taxon>Sideroxydans</taxon>
    </lineage>
</organism>
<protein>
    <submittedName>
        <fullName evidence="4">Restriction endonuclease</fullName>
    </submittedName>
</protein>
<dbReference type="AlphaFoldDB" id="D5CMI6"/>
<gene>
    <name evidence="4" type="ordered locus">Slit_2433</name>
</gene>
<evidence type="ECO:0000256" key="1">
    <source>
        <dbReference type="SAM" id="Phobius"/>
    </source>
</evidence>
<dbReference type="PANTHER" id="PTHR30015">
    <property type="entry name" value="MRR RESTRICTION SYSTEM PROTEIN"/>
    <property type="match status" value="1"/>
</dbReference>
<keyword evidence="1" id="KW-1133">Transmembrane helix</keyword>
<evidence type="ECO:0000259" key="2">
    <source>
        <dbReference type="Pfam" id="PF01396"/>
    </source>
</evidence>
<dbReference type="GO" id="GO:0015666">
    <property type="term" value="F:restriction endodeoxyribonuclease activity"/>
    <property type="evidence" value="ECO:0007669"/>
    <property type="project" value="TreeGrafter"/>
</dbReference>
<evidence type="ECO:0000313" key="4">
    <source>
        <dbReference type="EMBL" id="ADE12658.1"/>
    </source>
</evidence>
<keyword evidence="5" id="KW-1185">Reference proteome</keyword>
<dbReference type="Proteomes" id="UP000001625">
    <property type="component" value="Chromosome"/>
</dbReference>
<dbReference type="Gene3D" id="3.40.1350.10">
    <property type="match status" value="1"/>
</dbReference>